<evidence type="ECO:0000256" key="1">
    <source>
        <dbReference type="SAM" id="Phobius"/>
    </source>
</evidence>
<comment type="caution">
    <text evidence="2">The sequence shown here is derived from an EMBL/GenBank/DDBJ whole genome shotgun (WGS) entry which is preliminary data.</text>
</comment>
<protein>
    <submittedName>
        <fullName evidence="2">Alpha/beta fold hydrolase</fullName>
    </submittedName>
</protein>
<evidence type="ECO:0000313" key="3">
    <source>
        <dbReference type="Proteomes" id="UP001597301"/>
    </source>
</evidence>
<keyword evidence="1" id="KW-0812">Transmembrane</keyword>
<gene>
    <name evidence="2" type="ORF">ACFSCZ_14395</name>
</gene>
<proteinExistence type="predicted"/>
<name>A0ABW4KID7_9BACI</name>
<dbReference type="SUPFAM" id="SSF53474">
    <property type="entry name" value="alpha/beta-Hydrolases"/>
    <property type="match status" value="1"/>
</dbReference>
<dbReference type="EMBL" id="JBHUEO010000048">
    <property type="protein sequence ID" value="MFD1707912.1"/>
    <property type="molecule type" value="Genomic_DNA"/>
</dbReference>
<keyword evidence="1" id="KW-1133">Transmembrane helix</keyword>
<dbReference type="GO" id="GO:0016787">
    <property type="term" value="F:hydrolase activity"/>
    <property type="evidence" value="ECO:0007669"/>
    <property type="project" value="UniProtKB-KW"/>
</dbReference>
<dbReference type="Gene3D" id="3.40.50.1820">
    <property type="entry name" value="alpha/beta hydrolase"/>
    <property type="match status" value="1"/>
</dbReference>
<dbReference type="RefSeq" id="WP_380774778.1">
    <property type="nucleotide sequence ID" value="NZ_JBHUEO010000048.1"/>
</dbReference>
<reference evidence="3" key="1">
    <citation type="journal article" date="2019" name="Int. J. Syst. Evol. Microbiol.">
        <title>The Global Catalogue of Microorganisms (GCM) 10K type strain sequencing project: providing services to taxonomists for standard genome sequencing and annotation.</title>
        <authorList>
            <consortium name="The Broad Institute Genomics Platform"/>
            <consortium name="The Broad Institute Genome Sequencing Center for Infectious Disease"/>
            <person name="Wu L."/>
            <person name="Ma J."/>
        </authorList>
    </citation>
    <scope>NUCLEOTIDE SEQUENCE [LARGE SCALE GENOMIC DNA]</scope>
    <source>
        <strain evidence="3">CGMCC 1.12295</strain>
    </source>
</reference>
<keyword evidence="3" id="KW-1185">Reference proteome</keyword>
<evidence type="ECO:0000313" key="2">
    <source>
        <dbReference type="EMBL" id="MFD1707912.1"/>
    </source>
</evidence>
<feature type="transmembrane region" description="Helical" evidence="1">
    <location>
        <begin position="12"/>
        <end position="36"/>
    </location>
</feature>
<accession>A0ABW4KID7</accession>
<keyword evidence="2" id="KW-0378">Hydrolase</keyword>
<dbReference type="InterPro" id="IPR029058">
    <property type="entry name" value="AB_hydrolase_fold"/>
</dbReference>
<dbReference type="Proteomes" id="UP001597301">
    <property type="component" value="Unassembled WGS sequence"/>
</dbReference>
<organism evidence="2 3">
    <name type="scientific">Siminovitchia sediminis</name>
    <dbReference type="NCBI Taxonomy" id="1274353"/>
    <lineage>
        <taxon>Bacteria</taxon>
        <taxon>Bacillati</taxon>
        <taxon>Bacillota</taxon>
        <taxon>Bacilli</taxon>
        <taxon>Bacillales</taxon>
        <taxon>Bacillaceae</taxon>
        <taxon>Siminovitchia</taxon>
    </lineage>
</organism>
<keyword evidence="1" id="KW-0472">Membrane</keyword>
<sequence>MELEFKSKRKKSLQALSAAAILFLLVFAGIFIYHAILSSSSSTYGPVGKLVDVGDYQLHMYATGKQTDLPTILLESGSGTPSSVSDWRYVQPELAKVTRVISYDRAGYG</sequence>